<evidence type="ECO:0000256" key="13">
    <source>
        <dbReference type="ARBA" id="ARBA00023203"/>
    </source>
</evidence>
<feature type="binding site" evidence="20">
    <location>
        <position position="43"/>
    </location>
    <ligand>
        <name>ATP</name>
        <dbReference type="ChEBI" id="CHEBI:30616"/>
    </ligand>
</feature>
<evidence type="ECO:0000256" key="14">
    <source>
        <dbReference type="ARBA" id="ARBA00023212"/>
    </source>
</evidence>
<name>A0AA88SZP5_TACVA</name>
<comment type="similarity">
    <text evidence="15">Belongs to the synaptopodin family.</text>
</comment>
<evidence type="ECO:0000313" key="24">
    <source>
        <dbReference type="EMBL" id="KAK2852451.1"/>
    </source>
</evidence>
<dbReference type="Gene3D" id="1.10.510.10">
    <property type="entry name" value="Transferase(Phosphotransferase) domain 1"/>
    <property type="match status" value="1"/>
</dbReference>
<dbReference type="InterPro" id="IPR017441">
    <property type="entry name" value="Protein_kinase_ATP_BS"/>
</dbReference>
<dbReference type="Proteomes" id="UP001187315">
    <property type="component" value="Unassembled WGS sequence"/>
</dbReference>
<dbReference type="GO" id="GO:0005634">
    <property type="term" value="C:nucleus"/>
    <property type="evidence" value="ECO:0007669"/>
    <property type="project" value="TreeGrafter"/>
</dbReference>
<dbReference type="InterPro" id="IPR011009">
    <property type="entry name" value="Kinase-like_dom_sf"/>
</dbReference>
<evidence type="ECO:0000259" key="23">
    <source>
        <dbReference type="PROSITE" id="PS50106"/>
    </source>
</evidence>
<evidence type="ECO:0000256" key="4">
    <source>
        <dbReference type="ARBA" id="ARBA00022481"/>
    </source>
</evidence>
<keyword evidence="5" id="KW-0963">Cytoplasm</keyword>
<keyword evidence="6" id="KW-0723">Serine/threonine-protein kinase</keyword>
<feature type="compositionally biased region" description="Acidic residues" evidence="21">
    <location>
        <begin position="883"/>
        <end position="896"/>
    </location>
</feature>
<feature type="domain" description="Protein kinase" evidence="22">
    <location>
        <begin position="14"/>
        <end position="272"/>
    </location>
</feature>
<dbReference type="Pfam" id="PF00595">
    <property type="entry name" value="PDZ"/>
    <property type="match status" value="1"/>
</dbReference>
<reference evidence="24" key="1">
    <citation type="submission" date="2023-08" db="EMBL/GenBank/DDBJ databases">
        <title>Pelteobagrus vachellii genome.</title>
        <authorList>
            <person name="Liu H."/>
        </authorList>
    </citation>
    <scope>NUCLEOTIDE SEQUENCE</scope>
    <source>
        <strain evidence="24">PRFRI_2022a</strain>
        <tissue evidence="24">Muscle</tissue>
    </source>
</reference>
<feature type="region of interest" description="Disordered" evidence="21">
    <location>
        <begin position="1489"/>
        <end position="1509"/>
    </location>
</feature>
<accession>A0AA88SZP5</accession>
<evidence type="ECO:0000256" key="10">
    <source>
        <dbReference type="ARBA" id="ARBA00022777"/>
    </source>
</evidence>
<dbReference type="CDD" id="cd10820">
    <property type="entry name" value="PDZ_SYNPO2-like"/>
    <property type="match status" value="1"/>
</dbReference>
<dbReference type="SUPFAM" id="SSF50156">
    <property type="entry name" value="PDZ domain-like"/>
    <property type="match status" value="1"/>
</dbReference>
<comment type="catalytic activity">
    <reaction evidence="17">
        <text>L-seryl-[protein] + ATP = O-phospho-L-seryl-[protein] + ADP + H(+)</text>
        <dbReference type="Rhea" id="RHEA:17989"/>
        <dbReference type="Rhea" id="RHEA-COMP:9863"/>
        <dbReference type="Rhea" id="RHEA-COMP:11604"/>
        <dbReference type="ChEBI" id="CHEBI:15378"/>
        <dbReference type="ChEBI" id="CHEBI:29999"/>
        <dbReference type="ChEBI" id="CHEBI:30616"/>
        <dbReference type="ChEBI" id="CHEBI:83421"/>
        <dbReference type="ChEBI" id="CHEBI:456216"/>
        <dbReference type="EC" id="2.7.11.17"/>
    </reaction>
</comment>
<comment type="catalytic activity">
    <reaction evidence="16">
        <text>L-threonyl-[protein] + ATP = O-phospho-L-threonyl-[protein] + ADP + H(+)</text>
        <dbReference type="Rhea" id="RHEA:46608"/>
        <dbReference type="Rhea" id="RHEA-COMP:11060"/>
        <dbReference type="Rhea" id="RHEA-COMP:11605"/>
        <dbReference type="ChEBI" id="CHEBI:15378"/>
        <dbReference type="ChEBI" id="CHEBI:30013"/>
        <dbReference type="ChEBI" id="CHEBI:30616"/>
        <dbReference type="ChEBI" id="CHEBI:61977"/>
        <dbReference type="ChEBI" id="CHEBI:456216"/>
        <dbReference type="EC" id="2.7.11.17"/>
    </reaction>
</comment>
<keyword evidence="9 20" id="KW-0547">Nucleotide-binding</keyword>
<comment type="similarity">
    <text evidence="2">Belongs to the protein kinase superfamily. CAMK Ser/Thr protein kinase family. CaMK subfamily.</text>
</comment>
<dbReference type="InterPro" id="IPR000719">
    <property type="entry name" value="Prot_kinase_dom"/>
</dbReference>
<dbReference type="GO" id="GO:0015629">
    <property type="term" value="C:actin cytoskeleton"/>
    <property type="evidence" value="ECO:0007669"/>
    <property type="project" value="TreeGrafter"/>
</dbReference>
<dbReference type="InterPro" id="IPR032710">
    <property type="entry name" value="NTF2-like_dom_sf"/>
</dbReference>
<dbReference type="GO" id="GO:0004683">
    <property type="term" value="F:calcium/calmodulin-dependent protein kinase activity"/>
    <property type="evidence" value="ECO:0007669"/>
    <property type="project" value="UniProtKB-EC"/>
</dbReference>
<dbReference type="EC" id="2.7.11.17" evidence="3"/>
<dbReference type="GO" id="GO:0003779">
    <property type="term" value="F:actin binding"/>
    <property type="evidence" value="ECO:0007669"/>
    <property type="project" value="UniProtKB-KW"/>
</dbReference>
<dbReference type="PROSITE" id="PS50106">
    <property type="entry name" value="PDZ"/>
    <property type="match status" value="1"/>
</dbReference>
<evidence type="ECO:0000256" key="16">
    <source>
        <dbReference type="ARBA" id="ARBA00047307"/>
    </source>
</evidence>
<evidence type="ECO:0000256" key="19">
    <source>
        <dbReference type="ARBA" id="ARBA00069693"/>
    </source>
</evidence>
<dbReference type="FunFam" id="2.30.42.10:FF:000137">
    <property type="entry name" value="Synaptopodin 2-like a"/>
    <property type="match status" value="1"/>
</dbReference>
<evidence type="ECO:0000256" key="11">
    <source>
        <dbReference type="ARBA" id="ARBA00022840"/>
    </source>
</evidence>
<organism evidence="24 25">
    <name type="scientific">Tachysurus vachellii</name>
    <name type="common">Darkbarbel catfish</name>
    <name type="synonym">Pelteobagrus vachellii</name>
    <dbReference type="NCBI Taxonomy" id="175792"/>
    <lineage>
        <taxon>Eukaryota</taxon>
        <taxon>Metazoa</taxon>
        <taxon>Chordata</taxon>
        <taxon>Craniata</taxon>
        <taxon>Vertebrata</taxon>
        <taxon>Euteleostomi</taxon>
        <taxon>Actinopterygii</taxon>
        <taxon>Neopterygii</taxon>
        <taxon>Teleostei</taxon>
        <taxon>Ostariophysi</taxon>
        <taxon>Siluriformes</taxon>
        <taxon>Bagridae</taxon>
        <taxon>Tachysurus</taxon>
    </lineage>
</organism>
<feature type="region of interest" description="Disordered" evidence="21">
    <location>
        <begin position="1185"/>
        <end position="1204"/>
    </location>
</feature>
<dbReference type="SUPFAM" id="SSF56112">
    <property type="entry name" value="Protein kinase-like (PK-like)"/>
    <property type="match status" value="1"/>
</dbReference>
<dbReference type="SMART" id="SM00228">
    <property type="entry name" value="PDZ"/>
    <property type="match status" value="1"/>
</dbReference>
<dbReference type="GO" id="GO:0030018">
    <property type="term" value="C:Z disc"/>
    <property type="evidence" value="ECO:0007669"/>
    <property type="project" value="TreeGrafter"/>
</dbReference>
<evidence type="ECO:0000256" key="8">
    <source>
        <dbReference type="ARBA" id="ARBA00022679"/>
    </source>
</evidence>
<dbReference type="Gene3D" id="3.10.450.50">
    <property type="match status" value="1"/>
</dbReference>
<evidence type="ECO:0000256" key="7">
    <source>
        <dbReference type="ARBA" id="ARBA00022553"/>
    </source>
</evidence>
<dbReference type="PROSITE" id="PS00107">
    <property type="entry name" value="PROTEIN_KINASE_ATP"/>
    <property type="match status" value="1"/>
</dbReference>
<dbReference type="PANTHER" id="PTHR24217">
    <property type="entry name" value="PUTATIVE-RELATED"/>
    <property type="match status" value="1"/>
</dbReference>
<dbReference type="InterPro" id="IPR013543">
    <property type="entry name" value="Ca/CaM-dep_prot_kinase-assoc"/>
</dbReference>
<dbReference type="GO" id="GO:0005516">
    <property type="term" value="F:calmodulin binding"/>
    <property type="evidence" value="ECO:0007669"/>
    <property type="project" value="UniProtKB-KW"/>
</dbReference>
<feature type="compositionally biased region" description="Low complexity" evidence="21">
    <location>
        <begin position="332"/>
        <end position="351"/>
    </location>
</feature>
<gene>
    <name evidence="24" type="ORF">Q7C36_007652</name>
</gene>
<dbReference type="PROSITE" id="PS00108">
    <property type="entry name" value="PROTEIN_KINASE_ST"/>
    <property type="match status" value="1"/>
</dbReference>
<dbReference type="FunFam" id="3.30.200.20:FF:000002">
    <property type="entry name" value="Calcium/calmodulin-dependent protein kinase type II subunit delta isoform 2"/>
    <property type="match status" value="1"/>
</dbReference>
<feature type="region of interest" description="Disordered" evidence="21">
    <location>
        <begin position="654"/>
        <end position="718"/>
    </location>
</feature>
<dbReference type="PROSITE" id="PS50011">
    <property type="entry name" value="PROTEIN_KINASE_DOM"/>
    <property type="match status" value="1"/>
</dbReference>
<comment type="subcellular location">
    <subcellularLocation>
        <location evidence="1">Cytoplasm</location>
        <location evidence="1">Cytoskeleton</location>
    </subcellularLocation>
</comment>
<evidence type="ECO:0000256" key="6">
    <source>
        <dbReference type="ARBA" id="ARBA00022527"/>
    </source>
</evidence>
<evidence type="ECO:0000256" key="21">
    <source>
        <dbReference type="SAM" id="MobiDB-lite"/>
    </source>
</evidence>
<evidence type="ECO:0000256" key="17">
    <source>
        <dbReference type="ARBA" id="ARBA00047430"/>
    </source>
</evidence>
<dbReference type="InterPro" id="IPR001478">
    <property type="entry name" value="PDZ"/>
</dbReference>
<dbReference type="PANTHER" id="PTHR24217:SF14">
    <property type="entry name" value="SYNAPTOPODIN 2-LIKE A"/>
    <property type="match status" value="1"/>
</dbReference>
<evidence type="ECO:0000256" key="18">
    <source>
        <dbReference type="ARBA" id="ARBA00057136"/>
    </source>
</evidence>
<feature type="compositionally biased region" description="Polar residues" evidence="21">
    <location>
        <begin position="1500"/>
        <end position="1509"/>
    </location>
</feature>
<comment type="caution">
    <text evidence="24">The sequence shown here is derived from an EMBL/GenBank/DDBJ whole genome shotgun (WGS) entry which is preliminary data.</text>
</comment>
<dbReference type="Gene3D" id="2.30.42.10">
    <property type="match status" value="1"/>
</dbReference>
<keyword evidence="13" id="KW-0009">Actin-binding</keyword>
<keyword evidence="11 20" id="KW-0067">ATP-binding</keyword>
<dbReference type="InterPro" id="IPR051976">
    <property type="entry name" value="Synaptopodin_domain"/>
</dbReference>
<keyword evidence="14" id="KW-0206">Cytoskeleton</keyword>
<evidence type="ECO:0000256" key="9">
    <source>
        <dbReference type="ARBA" id="ARBA00022741"/>
    </source>
</evidence>
<evidence type="ECO:0000256" key="3">
    <source>
        <dbReference type="ARBA" id="ARBA00012434"/>
    </source>
</evidence>
<dbReference type="Gene3D" id="6.10.140.620">
    <property type="match status" value="1"/>
</dbReference>
<dbReference type="SUPFAM" id="SSF54427">
    <property type="entry name" value="NTF2-like"/>
    <property type="match status" value="1"/>
</dbReference>
<feature type="compositionally biased region" description="Low complexity" evidence="21">
    <location>
        <begin position="743"/>
        <end position="754"/>
    </location>
</feature>
<feature type="domain" description="PDZ" evidence="23">
    <location>
        <begin position="508"/>
        <end position="590"/>
    </location>
</feature>
<evidence type="ECO:0000256" key="1">
    <source>
        <dbReference type="ARBA" id="ARBA00004245"/>
    </source>
</evidence>
<comment type="function">
    <text evidence="18">Actin-associated protein that may play a role in modulating actin-based shape.</text>
</comment>
<feature type="region of interest" description="Disordered" evidence="21">
    <location>
        <begin position="1235"/>
        <end position="1255"/>
    </location>
</feature>
<proteinExistence type="inferred from homology"/>
<evidence type="ECO:0000256" key="5">
    <source>
        <dbReference type="ARBA" id="ARBA00022490"/>
    </source>
</evidence>
<feature type="region of interest" description="Disordered" evidence="21">
    <location>
        <begin position="325"/>
        <end position="372"/>
    </location>
</feature>
<feature type="region of interest" description="Disordered" evidence="21">
    <location>
        <begin position="736"/>
        <end position="757"/>
    </location>
</feature>
<sequence length="1672" mass="183607">MATIPTSTRFTDEYQLYEELGKGAFSVVRRCVKKSTGQEYAAKIINTKKLTARDHQKLEREARICRLLKHPNIVRLHDSISEEGFHYLVFDLVTGGELFEDIVAREYYSEADASHCINQILESVSHIHQHDIVHRDLKPENLLLASKMKGAAVKLADFGLAIEVQGDQQAWFGFAGTPGYLSPEVLRKDPYGKPVDIWACGVILYILLVGYPPFWDEDQHKLYQQIKAGAYDFPSPEWDTVTPEAKNLINQMLTINPAKRITADQALKHPWVCQRSTVASMMHRQETVECLRKFNARRKLKGAILTTMLVSRNFSACKSLLNKKSDGVKPQTNNNKNSVVSSSTKDSSISSTAPMGSMESCNTTEEEDMKGRKARKQEIIKITEQLIEAINNGDFEAYTRICDPGLTSFEPEALGNLVEGMDFHKFYFENLLSKNTRAARAAASQRRRVCGTAVIPSGSMCTSTAQEHPLPLYNELHQAQLAWMIGACLLSDLHPESRRQHRSMVVEEITITLSGGAPWGFRLQGGVEHQRPLQVAKVRKRSKACRAGLREGDELMSINDRSCEHMSHAQAMNFIDSIPGSLHIRVKRAPAGFQSVVLVARAPSPRIDKEYRAALRAKSPSSSKVQQSSVRQAYYISPMPQTVRSGVTSPFDSEAYYGETDSDADVAAHDRQRKQKHRSPSNSPGKAGYTSPDMGEASEMSGYDSAPDAQGYTRMGFGSPEGTLTGVVRREVVYQPHPSGAWSSQTSTETSSMSADEQSSQDLILEEENNGLQELANVPLVSPERAKGALRLGSRSHLVPMVGPVEKPVDEELTKTYMDKAKQAKLNRGDTPQDKQVKEARKKCRTIASLLTDAPNPHSKGVLMFKKRRQRSKKYTLTSYGSVDEDTQQDSQEEDSQFLGSESEVDEEGFSAIPDPTWDSDYLEILEKRSASRGLEENEAEDSLSTGLCDTTGRGAKLFEQQRKRAKEHAKKISIAQGQQSLMHSQSQPEIQAQEIQTQPFNLSVQVKKQVKIQPPPVAPKPTIPQELRMQEEAFSNKTQITGSTPQATPSTVNEHTPSITVPVHTLVPLANQPITAALANMPPPSVSLPELPASSVLNRTARPFAPGFISHRAATAPVVFRPNTAKKTPRPTSVAVVAHHFSAPSNEKVLDVPSASFTASQMSGAVSTGIPSKLIPMPTEPLPHTIPDPATSHTPHPPSSMKNIQSHTITQTIVPDSCVSVNVIRATSPAALTDPTTITSTQSTAPESQTTPVAPMTSAVPATLVSTTTHLSPAAGGKTGILQEARRRNTNKSLFKVIESKKSLPNPELLSMVQNLDERHKQAYTEHVSFIEDPYNFDDRQGRIAPPVAPKPRIIPEMSLIPQGEGKGAELFARRQNRRDVFVIDSVPSHSQQQQYTEPQSAMAMIPPCEPSSWKYSPNVRAPPPIGYNPLLSPSCPLVLQRGGAKSTEKNSKVGKTGHGIQKEGIRAIDFMRRQPYQLNSAMFRFSDDSSAKSSGPSYQGQTRVGHTLSQPRQVPVKAARVCEIKRFSTPTPMSAPTISPTVITPRAQTSLAEPLCHYDMTSLTPAPVSPPPQYEPLTAALSARAPGLPELPKISATPIFLPTPYSPPTSLSSMSTLNCQGLQATKQFKSAPELSSLPPVPLRPTAQAPKPHFIAKRVGKQPHIWRPGAL</sequence>
<protein>
    <recommendedName>
        <fullName evidence="19">Synaptopodin 2-like protein</fullName>
        <ecNumber evidence="3">2.7.11.17</ecNumber>
    </recommendedName>
</protein>
<evidence type="ECO:0000259" key="22">
    <source>
        <dbReference type="PROSITE" id="PS50011"/>
    </source>
</evidence>
<keyword evidence="4" id="KW-0488">Methylation</keyword>
<dbReference type="Pfam" id="PF08332">
    <property type="entry name" value="CaMKII_AD"/>
    <property type="match status" value="1"/>
</dbReference>
<keyword evidence="7" id="KW-0597">Phosphoprotein</keyword>
<dbReference type="EMBL" id="JAVHJS010000007">
    <property type="protein sequence ID" value="KAK2852451.1"/>
    <property type="molecule type" value="Genomic_DNA"/>
</dbReference>
<keyword evidence="25" id="KW-1185">Reference proteome</keyword>
<keyword evidence="8" id="KW-0808">Transferase</keyword>
<feature type="compositionally biased region" description="Low complexity" evidence="21">
    <location>
        <begin position="1235"/>
        <end position="1245"/>
    </location>
</feature>
<dbReference type="CDD" id="cd14086">
    <property type="entry name" value="STKc_CaMKII"/>
    <property type="match status" value="1"/>
</dbReference>
<evidence type="ECO:0000256" key="2">
    <source>
        <dbReference type="ARBA" id="ARBA00005354"/>
    </source>
</evidence>
<feature type="region of interest" description="Disordered" evidence="21">
    <location>
        <begin position="876"/>
        <end position="918"/>
    </location>
</feature>
<evidence type="ECO:0000256" key="20">
    <source>
        <dbReference type="PROSITE-ProRule" id="PRU10141"/>
    </source>
</evidence>
<evidence type="ECO:0000313" key="25">
    <source>
        <dbReference type="Proteomes" id="UP001187315"/>
    </source>
</evidence>
<dbReference type="GO" id="GO:0032233">
    <property type="term" value="P:positive regulation of actin filament bundle assembly"/>
    <property type="evidence" value="ECO:0007669"/>
    <property type="project" value="TreeGrafter"/>
</dbReference>
<keyword evidence="12" id="KW-0112">Calmodulin-binding</keyword>
<dbReference type="FunFam" id="1.10.510.10:FF:000001">
    <property type="entry name" value="Calcium/calmodulin-dependent protein kinase type II subunit delta"/>
    <property type="match status" value="1"/>
</dbReference>
<dbReference type="SMART" id="SM00220">
    <property type="entry name" value="S_TKc"/>
    <property type="match status" value="1"/>
</dbReference>
<dbReference type="Pfam" id="PF00069">
    <property type="entry name" value="Pkinase"/>
    <property type="match status" value="1"/>
</dbReference>
<dbReference type="InterPro" id="IPR008271">
    <property type="entry name" value="Ser/Thr_kinase_AS"/>
</dbReference>
<dbReference type="Gene3D" id="3.30.200.20">
    <property type="entry name" value="Phosphorylase Kinase, domain 1"/>
    <property type="match status" value="1"/>
</dbReference>
<evidence type="ECO:0000256" key="15">
    <source>
        <dbReference type="ARBA" id="ARBA00038161"/>
    </source>
</evidence>
<evidence type="ECO:0000256" key="12">
    <source>
        <dbReference type="ARBA" id="ARBA00022860"/>
    </source>
</evidence>
<dbReference type="InterPro" id="IPR036034">
    <property type="entry name" value="PDZ_sf"/>
</dbReference>
<keyword evidence="10" id="KW-0418">Kinase</keyword>
<dbReference type="GO" id="GO:0005524">
    <property type="term" value="F:ATP binding"/>
    <property type="evidence" value="ECO:0007669"/>
    <property type="project" value="UniProtKB-UniRule"/>
</dbReference>